<gene>
    <name evidence="7" type="ORF">GCM10009606_00190</name>
</gene>
<dbReference type="Pfam" id="PF00753">
    <property type="entry name" value="Lactamase_B"/>
    <property type="match status" value="1"/>
</dbReference>
<organism evidence="7 8">
    <name type="scientific">Nocardioides aquiterrae</name>
    <dbReference type="NCBI Taxonomy" id="203799"/>
    <lineage>
        <taxon>Bacteria</taxon>
        <taxon>Bacillati</taxon>
        <taxon>Actinomycetota</taxon>
        <taxon>Actinomycetes</taxon>
        <taxon>Propionibacteriales</taxon>
        <taxon>Nocardioidaceae</taxon>
        <taxon>Nocardioides</taxon>
    </lineage>
</organism>
<protein>
    <submittedName>
        <fullName evidence="7">MBL fold metallo-hydrolase</fullName>
    </submittedName>
</protein>
<dbReference type="SUPFAM" id="SSF56281">
    <property type="entry name" value="Metallo-hydrolase/oxidoreductase"/>
    <property type="match status" value="1"/>
</dbReference>
<evidence type="ECO:0000259" key="6">
    <source>
        <dbReference type="SMART" id="SM00849"/>
    </source>
</evidence>
<dbReference type="SMART" id="SM00849">
    <property type="entry name" value="Lactamase_B"/>
    <property type="match status" value="1"/>
</dbReference>
<dbReference type="InterPro" id="IPR036866">
    <property type="entry name" value="RibonucZ/Hydroxyglut_hydro"/>
</dbReference>
<keyword evidence="3" id="KW-0479">Metal-binding</keyword>
<evidence type="ECO:0000256" key="1">
    <source>
        <dbReference type="ARBA" id="ARBA00001947"/>
    </source>
</evidence>
<sequence>MRVDDVVRIPLGTFTRPTEETGGAPRGEVVNGYLVRHDAGLVLLDTGMGRGDDETEAWYQPRRIDLRDALGRVGVALDDLMLVANCHLHFDHCGGNPLLGATPVLAQRTELATARAGDYTFEHLLDGTAFEPLDGEASPLPGLHVIPTPGHVDGHQSLVVECDDGSVVLAGQSHDSADLWAADRTAPDQPAWLARLLEFDPRRVVFAHDDEEWRP</sequence>
<dbReference type="InterPro" id="IPR001279">
    <property type="entry name" value="Metallo-B-lactamas"/>
</dbReference>
<comment type="similarity">
    <text evidence="2">Belongs to the metallo-beta-lactamase superfamily.</text>
</comment>
<evidence type="ECO:0000256" key="3">
    <source>
        <dbReference type="ARBA" id="ARBA00022723"/>
    </source>
</evidence>
<name>A0ABN1U736_9ACTN</name>
<evidence type="ECO:0000313" key="8">
    <source>
        <dbReference type="Proteomes" id="UP001499979"/>
    </source>
</evidence>
<dbReference type="PANTHER" id="PTHR42978:SF2">
    <property type="entry name" value="102 KBASES UNSTABLE REGION: FROM 1 TO 119443"/>
    <property type="match status" value="1"/>
</dbReference>
<keyword evidence="5" id="KW-0862">Zinc</keyword>
<reference evidence="7 8" key="1">
    <citation type="journal article" date="2019" name="Int. J. Syst. Evol. Microbiol.">
        <title>The Global Catalogue of Microorganisms (GCM) 10K type strain sequencing project: providing services to taxonomists for standard genome sequencing and annotation.</title>
        <authorList>
            <consortium name="The Broad Institute Genomics Platform"/>
            <consortium name="The Broad Institute Genome Sequencing Center for Infectious Disease"/>
            <person name="Wu L."/>
            <person name="Ma J."/>
        </authorList>
    </citation>
    <scope>NUCLEOTIDE SEQUENCE [LARGE SCALE GENOMIC DNA]</scope>
    <source>
        <strain evidence="7 8">JCM 11813</strain>
    </source>
</reference>
<dbReference type="Proteomes" id="UP001499979">
    <property type="component" value="Unassembled WGS sequence"/>
</dbReference>
<dbReference type="EMBL" id="BAAAJE010000001">
    <property type="protein sequence ID" value="GAA1124502.1"/>
    <property type="molecule type" value="Genomic_DNA"/>
</dbReference>
<dbReference type="Gene3D" id="3.60.15.10">
    <property type="entry name" value="Ribonuclease Z/Hydroxyacylglutathione hydrolase-like"/>
    <property type="match status" value="1"/>
</dbReference>
<proteinExistence type="inferred from homology"/>
<evidence type="ECO:0000313" key="7">
    <source>
        <dbReference type="EMBL" id="GAA1124502.1"/>
    </source>
</evidence>
<comment type="cofactor">
    <cofactor evidence="1">
        <name>Zn(2+)</name>
        <dbReference type="ChEBI" id="CHEBI:29105"/>
    </cofactor>
</comment>
<dbReference type="PANTHER" id="PTHR42978">
    <property type="entry name" value="QUORUM-QUENCHING LACTONASE YTNP-RELATED-RELATED"/>
    <property type="match status" value="1"/>
</dbReference>
<keyword evidence="8" id="KW-1185">Reference proteome</keyword>
<evidence type="ECO:0000256" key="5">
    <source>
        <dbReference type="ARBA" id="ARBA00022833"/>
    </source>
</evidence>
<accession>A0ABN1U736</accession>
<keyword evidence="4" id="KW-0378">Hydrolase</keyword>
<evidence type="ECO:0000256" key="2">
    <source>
        <dbReference type="ARBA" id="ARBA00007749"/>
    </source>
</evidence>
<evidence type="ECO:0000256" key="4">
    <source>
        <dbReference type="ARBA" id="ARBA00022801"/>
    </source>
</evidence>
<comment type="caution">
    <text evidence="7">The sequence shown here is derived from an EMBL/GenBank/DDBJ whole genome shotgun (WGS) entry which is preliminary data.</text>
</comment>
<feature type="domain" description="Metallo-beta-lactamase" evidence="6">
    <location>
        <begin position="29"/>
        <end position="208"/>
    </location>
</feature>
<dbReference type="RefSeq" id="WP_343904544.1">
    <property type="nucleotide sequence ID" value="NZ_BAAAJE010000001.1"/>
</dbReference>
<dbReference type="InterPro" id="IPR051013">
    <property type="entry name" value="MBL_superfamily_lactonases"/>
</dbReference>